<dbReference type="RefSeq" id="WP_259543746.1">
    <property type="nucleotide sequence ID" value="NZ_JANLCJ010000640.1"/>
</dbReference>
<accession>A0ABT2HBN1</accession>
<reference evidence="1" key="1">
    <citation type="submission" date="2022-08" db="EMBL/GenBank/DDBJ databases">
        <authorList>
            <person name="Deng Y."/>
            <person name="Han X.-F."/>
            <person name="Zhang Y.-Q."/>
        </authorList>
    </citation>
    <scope>NUCLEOTIDE SEQUENCE</scope>
    <source>
        <strain evidence="1">CPCC 203386</strain>
    </source>
</reference>
<organism evidence="1 2">
    <name type="scientific">Herbiconiux daphne</name>
    <dbReference type="NCBI Taxonomy" id="2970914"/>
    <lineage>
        <taxon>Bacteria</taxon>
        <taxon>Bacillati</taxon>
        <taxon>Actinomycetota</taxon>
        <taxon>Actinomycetes</taxon>
        <taxon>Micrococcales</taxon>
        <taxon>Microbacteriaceae</taxon>
        <taxon>Herbiconiux</taxon>
    </lineage>
</organism>
<evidence type="ECO:0000313" key="2">
    <source>
        <dbReference type="Proteomes" id="UP001165586"/>
    </source>
</evidence>
<keyword evidence="2" id="KW-1185">Reference proteome</keyword>
<feature type="non-terminal residue" evidence="1">
    <location>
        <position position="116"/>
    </location>
</feature>
<dbReference type="EMBL" id="JANLCJ010000640">
    <property type="protein sequence ID" value="MCS5737368.1"/>
    <property type="molecule type" value="Genomic_DNA"/>
</dbReference>
<evidence type="ECO:0000313" key="1">
    <source>
        <dbReference type="EMBL" id="MCS5737368.1"/>
    </source>
</evidence>
<comment type="caution">
    <text evidence="1">The sequence shown here is derived from an EMBL/GenBank/DDBJ whole genome shotgun (WGS) entry which is preliminary data.</text>
</comment>
<name>A0ABT2HBN1_9MICO</name>
<protein>
    <submittedName>
        <fullName evidence="1">Uncharacterized protein</fullName>
    </submittedName>
</protein>
<dbReference type="Proteomes" id="UP001165586">
    <property type="component" value="Unassembled WGS sequence"/>
</dbReference>
<sequence length="116" mass="12790">MTTFNAATIAKVRFIAECAHEDCALTTLKNAKEQITNRCKIFAGYESQWAGIDRAEVLECFTQAMDCTRKADFTRRIELLLETMRDMEIANERAAARAKTEAAAPAAVEAAPAEDA</sequence>
<gene>
    <name evidence="1" type="ORF">N1032_26915</name>
</gene>
<proteinExistence type="predicted"/>